<dbReference type="EMBL" id="BARV01011654">
    <property type="protein sequence ID" value="GAI10563.1"/>
    <property type="molecule type" value="Genomic_DNA"/>
</dbReference>
<evidence type="ECO:0000313" key="1">
    <source>
        <dbReference type="EMBL" id="GAI10563.1"/>
    </source>
</evidence>
<proteinExistence type="predicted"/>
<reference evidence="1" key="1">
    <citation type="journal article" date="2014" name="Front. Microbiol.">
        <title>High frequency of phylogenetically diverse reductive dehalogenase-homologous genes in deep subseafloor sedimentary metagenomes.</title>
        <authorList>
            <person name="Kawai M."/>
            <person name="Futagami T."/>
            <person name="Toyoda A."/>
            <person name="Takaki Y."/>
            <person name="Nishi S."/>
            <person name="Hori S."/>
            <person name="Arai W."/>
            <person name="Tsubouchi T."/>
            <person name="Morono Y."/>
            <person name="Uchiyama I."/>
            <person name="Ito T."/>
            <person name="Fujiyama A."/>
            <person name="Inagaki F."/>
            <person name="Takami H."/>
        </authorList>
    </citation>
    <scope>NUCLEOTIDE SEQUENCE</scope>
    <source>
        <strain evidence="1">Expedition CK06-06</strain>
    </source>
</reference>
<name>X1KV38_9ZZZZ</name>
<accession>X1KV38</accession>
<sequence>ELNKETHLSLSQHHFNDHADAVALGNEALKLVVKRRRFAVPVQADLLPGETEE</sequence>
<organism evidence="1">
    <name type="scientific">marine sediment metagenome</name>
    <dbReference type="NCBI Taxonomy" id="412755"/>
    <lineage>
        <taxon>unclassified sequences</taxon>
        <taxon>metagenomes</taxon>
        <taxon>ecological metagenomes</taxon>
    </lineage>
</organism>
<comment type="caution">
    <text evidence="1">The sequence shown here is derived from an EMBL/GenBank/DDBJ whole genome shotgun (WGS) entry which is preliminary data.</text>
</comment>
<feature type="non-terminal residue" evidence="1">
    <location>
        <position position="1"/>
    </location>
</feature>
<dbReference type="AlphaFoldDB" id="X1KV38"/>
<protein>
    <submittedName>
        <fullName evidence="1">Uncharacterized protein</fullName>
    </submittedName>
</protein>
<gene>
    <name evidence="1" type="ORF">S06H3_21984</name>
</gene>